<reference evidence="9" key="1">
    <citation type="submission" date="2021-01" db="EMBL/GenBank/DDBJ databases">
        <authorList>
            <person name="Corre E."/>
            <person name="Pelletier E."/>
            <person name="Niang G."/>
            <person name="Scheremetjew M."/>
            <person name="Finn R."/>
            <person name="Kale V."/>
            <person name="Holt S."/>
            <person name="Cochrane G."/>
            <person name="Meng A."/>
            <person name="Brown T."/>
            <person name="Cohen L."/>
        </authorList>
    </citation>
    <scope>NUCLEOTIDE SEQUENCE</scope>
    <source>
        <strain evidence="9">PLY429</strain>
    </source>
</reference>
<feature type="region of interest" description="Disordered" evidence="8">
    <location>
        <begin position="1"/>
        <end position="24"/>
    </location>
</feature>
<dbReference type="Pfam" id="PF04515">
    <property type="entry name" value="Choline_transpo"/>
    <property type="match status" value="1"/>
</dbReference>
<feature type="transmembrane region" description="Helical" evidence="7">
    <location>
        <begin position="379"/>
        <end position="397"/>
    </location>
</feature>
<feature type="transmembrane region" description="Helical" evidence="7">
    <location>
        <begin position="726"/>
        <end position="745"/>
    </location>
</feature>
<gene>
    <name evidence="9" type="ORF">TCHU04912_LOCUS9550</name>
</gene>
<proteinExistence type="inferred from homology"/>
<keyword evidence="5 7" id="KW-0472">Membrane</keyword>
<dbReference type="EMBL" id="HBGG01018550">
    <property type="protein sequence ID" value="CAD9207314.1"/>
    <property type="molecule type" value="Transcribed_RNA"/>
</dbReference>
<feature type="transmembrane region" description="Helical" evidence="7">
    <location>
        <begin position="285"/>
        <end position="310"/>
    </location>
</feature>
<evidence type="ECO:0000256" key="5">
    <source>
        <dbReference type="ARBA" id="ARBA00023136"/>
    </source>
</evidence>
<protein>
    <recommendedName>
        <fullName evidence="7">Choline transporter-like protein</fullName>
    </recommendedName>
</protein>
<comment type="function">
    <text evidence="7">Choline transporter.</text>
</comment>
<dbReference type="GO" id="GO:0005886">
    <property type="term" value="C:plasma membrane"/>
    <property type="evidence" value="ECO:0007669"/>
    <property type="project" value="UniProtKB-SubCell"/>
</dbReference>
<dbReference type="PANTHER" id="PTHR12385:SF14">
    <property type="entry name" value="CHOLINE TRANSPORTER-LIKE 2"/>
    <property type="match status" value="1"/>
</dbReference>
<feature type="transmembrane region" description="Helical" evidence="7">
    <location>
        <begin position="686"/>
        <end position="706"/>
    </location>
</feature>
<feature type="transmembrane region" description="Helical" evidence="7">
    <location>
        <begin position="532"/>
        <end position="562"/>
    </location>
</feature>
<evidence type="ECO:0000256" key="4">
    <source>
        <dbReference type="ARBA" id="ARBA00022989"/>
    </source>
</evidence>
<evidence type="ECO:0000256" key="7">
    <source>
        <dbReference type="RuleBase" id="RU368066"/>
    </source>
</evidence>
<feature type="transmembrane region" description="Helical" evidence="7">
    <location>
        <begin position="430"/>
        <end position="448"/>
    </location>
</feature>
<comment type="subcellular location">
    <subcellularLocation>
        <location evidence="7">Cell membrane</location>
        <topology evidence="7">Multi-pass membrane protein</topology>
    </subcellularLocation>
    <subcellularLocation>
        <location evidence="1">Membrane</location>
        <topology evidence="1">Multi-pass membrane protein</topology>
    </subcellularLocation>
</comment>
<sequence>MGCCVGKSAEVQPTDGEGKKDDPVITPADKRKCRDVFWLLLFILFQIGMLCIGGFAFYYGDVNKIMYGIDSMGNICGADNNWNGTEGPNLVSRTQLYYIMPYQILDALHLPWAKTICVEKCPGADDFCDITNHTTVPCDTDAQFRCPYYMGAEYDLYGFLPDVTDPRDTQYFEALANTTKTRCEINEDAFGNATDLANDALSATATCGDVYQSTSKLVAPSGQLGPCYPVFAKTVSYMNRCFPDPQALLDLAVEVGDSVEVGGKSVSDIVGDEIGSNLQVYLTDLYRGAIIIIGCGMIGGCLLAVIWMVILRYFAGCMAWTAIVLVNLIMITGTLLCFQKSGLLGEAGAVGSYITSAIEDQGLSEELNPAEDSRKQWEIAAWVALVLTILMMLFTLLMCRRIKVAVACLKVASQAVGAMPSVLLFPLLPLMVEIIFLVYWLAVCALLYSSGEIVMKYRGDPPAEYFTTPPTDETPAPDTNDGNDIGETVDNTLSEVFLSVDEGFNVTDEQCYNDPNCAYAMTWKNSLQYLGLYHLFGLLWTLQFISGYGQVVLAGSIANFYWYSGDKSKMPTFPICKAMANATKALGSIALGSLIIAVIQFIRFILEYVDRKTKELQGGSAALKYLISCLKCCAWCLEKIMKFINRNAYIIVGVKGTNYCSSAIRAASLLIANVLRLAAVNTVGDFLIFLAKLTVVGACGVAAFFISGVQFFTDPVAHPDTYLSSPLVPIIGSVLCAAFVASLFFQVYEMAADTVLLCFCEDCETNGDPKYAPKLLMKAIGASPDTAEGDGK</sequence>
<feature type="transmembrane region" description="Helical" evidence="7">
    <location>
        <begin position="582"/>
        <end position="606"/>
    </location>
</feature>
<dbReference type="InterPro" id="IPR007603">
    <property type="entry name" value="Choline_transptr-like"/>
</dbReference>
<dbReference type="PANTHER" id="PTHR12385">
    <property type="entry name" value="CHOLINE TRANSPORTER-LIKE (SLC FAMILY 44)"/>
    <property type="match status" value="1"/>
</dbReference>
<keyword evidence="4 7" id="KW-1133">Transmembrane helix</keyword>
<evidence type="ECO:0000256" key="3">
    <source>
        <dbReference type="ARBA" id="ARBA00022692"/>
    </source>
</evidence>
<feature type="transmembrane region" description="Helical" evidence="7">
    <location>
        <begin position="36"/>
        <end position="59"/>
    </location>
</feature>
<name>A0A7S1SUR8_9CHLO</name>
<comment type="similarity">
    <text evidence="2 7">Belongs to the CTL (choline transporter-like) family.</text>
</comment>
<evidence type="ECO:0000256" key="6">
    <source>
        <dbReference type="ARBA" id="ARBA00023180"/>
    </source>
</evidence>
<evidence type="ECO:0000313" key="9">
    <source>
        <dbReference type="EMBL" id="CAD9207314.1"/>
    </source>
</evidence>
<evidence type="ECO:0000256" key="1">
    <source>
        <dbReference type="ARBA" id="ARBA00004141"/>
    </source>
</evidence>
<evidence type="ECO:0000256" key="8">
    <source>
        <dbReference type="SAM" id="MobiDB-lite"/>
    </source>
</evidence>
<dbReference type="GO" id="GO:0022857">
    <property type="term" value="F:transmembrane transporter activity"/>
    <property type="evidence" value="ECO:0007669"/>
    <property type="project" value="UniProtKB-UniRule"/>
</dbReference>
<feature type="transmembrane region" description="Helical" evidence="7">
    <location>
        <begin position="317"/>
        <end position="336"/>
    </location>
</feature>
<feature type="transmembrane region" description="Helical" evidence="7">
    <location>
        <begin position="404"/>
        <end position="424"/>
    </location>
</feature>
<dbReference type="AlphaFoldDB" id="A0A7S1SUR8"/>
<keyword evidence="6" id="KW-0325">Glycoprotein</keyword>
<evidence type="ECO:0000256" key="2">
    <source>
        <dbReference type="ARBA" id="ARBA00007168"/>
    </source>
</evidence>
<organism evidence="9">
    <name type="scientific">Tetraselmis chuii</name>
    <dbReference type="NCBI Taxonomy" id="63592"/>
    <lineage>
        <taxon>Eukaryota</taxon>
        <taxon>Viridiplantae</taxon>
        <taxon>Chlorophyta</taxon>
        <taxon>core chlorophytes</taxon>
        <taxon>Chlorodendrophyceae</taxon>
        <taxon>Chlorodendrales</taxon>
        <taxon>Chlorodendraceae</taxon>
        <taxon>Tetraselmis</taxon>
    </lineage>
</organism>
<keyword evidence="3 7" id="KW-0812">Transmembrane</keyword>
<accession>A0A7S1SUR8</accession>